<dbReference type="NCBIfam" id="TIGR01467">
    <property type="entry name" value="cobI_cbiL"/>
    <property type="match status" value="1"/>
</dbReference>
<keyword evidence="10" id="KW-1185">Reference proteome</keyword>
<dbReference type="GO" id="GO:0030788">
    <property type="term" value="F:precorrin-2 C20-methyltransferase activity"/>
    <property type="evidence" value="ECO:0007669"/>
    <property type="project" value="UniProtKB-EC"/>
</dbReference>
<dbReference type="SUPFAM" id="SSF53790">
    <property type="entry name" value="Tetrapyrrole methylase"/>
    <property type="match status" value="1"/>
</dbReference>
<organism evidence="9 10">
    <name type="scientific">Brotaphodocola catenula</name>
    <dbReference type="NCBI Taxonomy" id="2885361"/>
    <lineage>
        <taxon>Bacteria</taxon>
        <taxon>Bacillati</taxon>
        <taxon>Bacillota</taxon>
        <taxon>Clostridia</taxon>
        <taxon>Lachnospirales</taxon>
        <taxon>Lachnospiraceae</taxon>
        <taxon>Brotaphodocola</taxon>
    </lineage>
</organism>
<name>A0AAE3ALR6_9FIRM</name>
<dbReference type="SUPFAM" id="SSF53800">
    <property type="entry name" value="Chelatase"/>
    <property type="match status" value="1"/>
</dbReference>
<dbReference type="InterPro" id="IPR000878">
    <property type="entry name" value="4pyrrol_Mease"/>
</dbReference>
<evidence type="ECO:0000256" key="2">
    <source>
        <dbReference type="ARBA" id="ARBA00005879"/>
    </source>
</evidence>
<dbReference type="CDD" id="cd11645">
    <property type="entry name" value="Precorrin_2_C20_MT"/>
    <property type="match status" value="1"/>
</dbReference>
<dbReference type="Gene3D" id="3.40.50.1400">
    <property type="match status" value="2"/>
</dbReference>
<gene>
    <name evidence="9" type="primary">cobI</name>
    <name evidence="9" type="ORF">LKD32_03580</name>
</gene>
<dbReference type="InterPro" id="IPR035996">
    <property type="entry name" value="4pyrrol_Methylase_sf"/>
</dbReference>
<evidence type="ECO:0000256" key="4">
    <source>
        <dbReference type="ARBA" id="ARBA00022603"/>
    </source>
</evidence>
<dbReference type="Gene3D" id="3.30.950.10">
    <property type="entry name" value="Methyltransferase, Cobalt-precorrin-4 Transmethylase, Domain 2"/>
    <property type="match status" value="1"/>
</dbReference>
<dbReference type="CDD" id="cd03413">
    <property type="entry name" value="CbiK_C"/>
    <property type="match status" value="1"/>
</dbReference>
<evidence type="ECO:0000256" key="5">
    <source>
        <dbReference type="ARBA" id="ARBA00022679"/>
    </source>
</evidence>
<dbReference type="GO" id="GO:0016852">
    <property type="term" value="F:sirohydrochlorin cobaltochelatase activity"/>
    <property type="evidence" value="ECO:0007669"/>
    <property type="project" value="InterPro"/>
</dbReference>
<accession>A0AAE3ALR6</accession>
<keyword evidence="3" id="KW-0169">Cobalamin biosynthesis</keyword>
<dbReference type="EC" id="2.1.1.130" evidence="9"/>
<dbReference type="InterPro" id="IPR012382">
    <property type="entry name" value="CobI/CbiL"/>
</dbReference>
<dbReference type="InterPro" id="IPR014777">
    <property type="entry name" value="4pyrrole_Mease_sub1"/>
</dbReference>
<dbReference type="InterPro" id="IPR006364">
    <property type="entry name" value="CobI/CbiL/CobIJ_dom"/>
</dbReference>
<dbReference type="CDD" id="cd03412">
    <property type="entry name" value="CbiK_N"/>
    <property type="match status" value="1"/>
</dbReference>
<dbReference type="InterPro" id="IPR010388">
    <property type="entry name" value="Anaerobic_Co-chelatase"/>
</dbReference>
<feature type="region of interest" description="Disordered" evidence="7">
    <location>
        <begin position="1"/>
        <end position="24"/>
    </location>
</feature>
<evidence type="ECO:0000259" key="8">
    <source>
        <dbReference type="Pfam" id="PF00590"/>
    </source>
</evidence>
<dbReference type="GO" id="GO:0032259">
    <property type="term" value="P:methylation"/>
    <property type="evidence" value="ECO:0007669"/>
    <property type="project" value="UniProtKB-KW"/>
</dbReference>
<dbReference type="Gene3D" id="3.40.1010.10">
    <property type="entry name" value="Cobalt-precorrin-4 Transmethylase, Domain 1"/>
    <property type="match status" value="1"/>
</dbReference>
<dbReference type="PANTHER" id="PTHR43467:SF2">
    <property type="entry name" value="COBALT-PRECORRIN-2 C(20)-METHYLTRANSFERASE"/>
    <property type="match status" value="1"/>
</dbReference>
<dbReference type="GO" id="GO:0019251">
    <property type="term" value="P:anaerobic cobalamin biosynthetic process"/>
    <property type="evidence" value="ECO:0007669"/>
    <property type="project" value="InterPro"/>
</dbReference>
<protein>
    <submittedName>
        <fullName evidence="9">Precorrin-2 C(20)-methyltransferase</fullName>
        <ecNumber evidence="9">2.1.1.130</ecNumber>
    </submittedName>
</protein>
<evidence type="ECO:0000313" key="9">
    <source>
        <dbReference type="EMBL" id="MCC2163971.1"/>
    </source>
</evidence>
<feature type="domain" description="Tetrapyrrole methylase" evidence="8">
    <location>
        <begin position="322"/>
        <end position="524"/>
    </location>
</feature>
<proteinExistence type="inferred from homology"/>
<dbReference type="PANTHER" id="PTHR43467">
    <property type="entry name" value="COBALT-PRECORRIN-2 C(20)-METHYLTRANSFERASE"/>
    <property type="match status" value="1"/>
</dbReference>
<dbReference type="Pfam" id="PF06180">
    <property type="entry name" value="CbiK"/>
    <property type="match status" value="1"/>
</dbReference>
<evidence type="ECO:0000313" key="10">
    <source>
        <dbReference type="Proteomes" id="UP001198962"/>
    </source>
</evidence>
<evidence type="ECO:0000256" key="6">
    <source>
        <dbReference type="ARBA" id="ARBA00022691"/>
    </source>
</evidence>
<reference evidence="9" key="1">
    <citation type="submission" date="2021-10" db="EMBL/GenBank/DDBJ databases">
        <title>Anaerobic single-cell dispensing facilitates the cultivation of human gut bacteria.</title>
        <authorList>
            <person name="Afrizal A."/>
        </authorList>
    </citation>
    <scope>NUCLEOTIDE SEQUENCE</scope>
    <source>
        <strain evidence="9">CLA-AA-H274</strain>
    </source>
</reference>
<dbReference type="Proteomes" id="UP001198962">
    <property type="component" value="Unassembled WGS sequence"/>
</dbReference>
<comment type="caution">
    <text evidence="9">The sequence shown here is derived from an EMBL/GenBank/DDBJ whole genome shotgun (WGS) entry which is preliminary data.</text>
</comment>
<dbReference type="RefSeq" id="WP_308450726.1">
    <property type="nucleotide sequence ID" value="NZ_JAJEPU010000006.1"/>
</dbReference>
<keyword evidence="4 9" id="KW-0489">Methyltransferase</keyword>
<evidence type="ECO:0000256" key="1">
    <source>
        <dbReference type="ARBA" id="ARBA00004953"/>
    </source>
</evidence>
<dbReference type="Pfam" id="PF00590">
    <property type="entry name" value="TP_methylase"/>
    <property type="match status" value="1"/>
</dbReference>
<dbReference type="InterPro" id="IPR014776">
    <property type="entry name" value="4pyrrole_Mease_sub2"/>
</dbReference>
<evidence type="ECO:0000256" key="3">
    <source>
        <dbReference type="ARBA" id="ARBA00022573"/>
    </source>
</evidence>
<dbReference type="AlphaFoldDB" id="A0AAE3ALR6"/>
<keyword evidence="6" id="KW-0949">S-adenosyl-L-methionine</keyword>
<evidence type="ECO:0000256" key="7">
    <source>
        <dbReference type="SAM" id="MobiDB-lite"/>
    </source>
</evidence>
<keyword evidence="5 9" id="KW-0808">Transferase</keyword>
<comment type="similarity">
    <text evidence="2">Belongs to the precorrin methyltransferase family.</text>
</comment>
<dbReference type="EMBL" id="JAJEPU010000006">
    <property type="protein sequence ID" value="MCC2163971.1"/>
    <property type="molecule type" value="Genomic_DNA"/>
</dbReference>
<comment type="pathway">
    <text evidence="1">Cofactor biosynthesis; adenosylcobalamin biosynthesis.</text>
</comment>
<sequence>MENKNEVQERAQVNTQKSVPERAQANEKKRALLVISFGTSYPETRKKTIDAIEEEMRQAFPEYDFFRAFTSPTIMRIMREREGIWVDDVEQAFERLLAEGYKEVLVQMTHVIRGFEYDRMMGTVRRYQDRFQWFACGEPLLTDEKDYQRLAEILENKFAEYRVPGAAVVLMGHGTEHVANFSYERLQKHLTDDGAGNLLIGTVEASPTLDSMMQAVEAQKPKRVLLAPLLIVAGNHVMIDMAGDQEDSWKNQFLREGYEVECNFEGLGEYPEIRKMYVEHAKGAWKRAEEMRAQEERISATQMEMGAGDGSAKSGKIVPGILWGIGVGPGDPELLTLKAVRKIKECDVLMVPGEDYRSSIAYQIAQRAIPEVEKKPCVGVELPMTRDKERLAQAHETAAKQVMDLLAQGKQVGFLNLGDVTLYATYLYIHRLVQQAGYEARLINGIPSFCATAATLNVGLAENSEQLHVLSQPEQIEEGLKLSGTKVIMKMGKNLDRVKEIIAQSGMEAMMVENCGLPGEKICRSVDEIHDGAGYYSLVIVKEK</sequence>